<dbReference type="OrthoDB" id="9757728at2"/>
<keyword evidence="3" id="KW-1185">Reference proteome</keyword>
<comment type="caution">
    <text evidence="2">The sequence shown here is derived from an EMBL/GenBank/DDBJ whole genome shotgun (WGS) entry which is preliminary data.</text>
</comment>
<accession>A0A418QKZ8</accession>
<organism evidence="2 3">
    <name type="scientific">Hymenobacter rubripertinctus</name>
    <dbReference type="NCBI Taxonomy" id="2029981"/>
    <lineage>
        <taxon>Bacteria</taxon>
        <taxon>Pseudomonadati</taxon>
        <taxon>Bacteroidota</taxon>
        <taxon>Cytophagia</taxon>
        <taxon>Cytophagales</taxon>
        <taxon>Hymenobacteraceae</taxon>
        <taxon>Hymenobacter</taxon>
    </lineage>
</organism>
<evidence type="ECO:0000256" key="1">
    <source>
        <dbReference type="SAM" id="MobiDB-lite"/>
    </source>
</evidence>
<sequence>MQDLTALSTAYPVLLFPVRVQTKFLPTSAGGHELRVRFYPDQISLDAHQPALSLQEEQAGQRYWEQEGEAWRLREGDSLTGIGRTELHSLASWRRLVAGYGARRATWIVEQTTPTNLAALTSALTGASGEVPDPTFVERPTASPGAESGPVARALPDYFTVTLYQQYEQAADLPADPLLQAHLLDHLAVPYSRATFPESTTEFLQPVQTAQAADIPAVLPVGFRLQEAGNTAVADAKTGLDDRMAWMVDYDEAVRLGLAITIPLSESEYARGFERLVVLGVRTAGSATDQARLIEGLLQAHQHTDGLALVSQGTPTNNTDRQASGYGSTEQFDAEETFPLLTQASLPRKVEPDPARHPDGQRLGDALGLAPGTFGAVAGALLTDAREAIALNNVLWPATYGYFLEEMMRPVFSTAAIDWTRSFFAPHVLGRGPLPAFRVGNTPYGVLPTTRFSTWTPATSLGPYGQQLARTLRRLDFTWTERLNKAGRYPQNGPAGVPLPAAPDDYRNLLTVLGTEATSGEFYQRYMLGPTLTDTLNALATARNRSIWPAVAAAEGGALPRRTQGRFDVAGSAANPLYQEFLGRFDADNTLGLAGAGPPRIFEQAFQKGYAKLAQTYADEPAAARGLGVLVDDFPFSETEPLHPLPGTQLNFIQWLAAPTTSFDDIRRQNFATLYPDGVPADFVAPNSLLYHLLRQAVLQQYWDAAARTMNLSAAQRAEPELFNVLRADTPRWQLLYDRPALTNGQPLHAYLRAGGGLQGEALGTYFQQIGQLAALPTARLERLLTEHLDLGNYRLDAWQVGQVSHRLQELRQANPTGLFCGAFGWLENVRAADRSVPGPDGVREDPDSLGYIHAPAPNQAVTAAILRQGYKSRQFTADAADPDGNRLAVNLSSARVRAALAIVEGIRGGASLSALLGQHFEQGLTQTAGQAGGQPYGFFLRYFRLRFPYALAKSSLNDATAGTPPAPEQAARQLVDGLALLRTGTAQTYPYGVSQLPADAGLAAAVAQQIAALQDTMDALGDLAVSEGVFQATQGNADRAGAMLESIAKGKFPVVPDVLEPPRAGKALTHRVLLHLPATDSPSLDQWGTNRTPRALAEPGLNRWLGSFFGDPSRILLEYQFTPSPATGAGAAELGSDGSLAEQPGAEPVRQGPLTEAPDQVDSVNLASLQLQPLDLLFLLDGTALRSGSALDALLAEAAREQRAASAPEVTGAVVLDYTTAGALELQRLLPLAGRLRQLLGGSRTARPEDFSLPGLADTSNGPSLDEAEGRNRLTAVATVMRALVTDLRQAVKSPLLTAASRRAFRRLLARAVLTGIPEAVAALGAEPGQLAAAADQVLVLLNERLAAHERVLSGSEDLSRRLPDAARELLGRDFRLALQLNLNAGTQYRNAVDREAALQVGTEANPLLLSEWLQGAARVRESLDHLDKVLMLHELLRGDEPTFQPLALQPTQLSAGPAPTPEYWLGLHYPADYPVPGDVISLVQVRPAGYNATAAQQHVLWLDEWTETLPEPDATTAVAFHYDQPNTEPAQTLLLAVAPQAGPGGWSFADLLGTVNETLDLAKKRTVEPDALAFTHLATLLPALVAPVAQQEATFSLDFRQLTNQAQYQPNPLLPE</sequence>
<feature type="compositionally biased region" description="Polar residues" evidence="1">
    <location>
        <begin position="311"/>
        <end position="329"/>
    </location>
</feature>
<dbReference type="RefSeq" id="WP_119657543.1">
    <property type="nucleotide sequence ID" value="NZ_QYCN01000047.1"/>
</dbReference>
<reference evidence="2 3" key="2">
    <citation type="submission" date="2019-01" db="EMBL/GenBank/DDBJ databases">
        <title>Hymenobacter humicola sp. nov., isolated from soils in Antarctica.</title>
        <authorList>
            <person name="Sedlacek I."/>
            <person name="Holochova P."/>
            <person name="Kralova S."/>
            <person name="Pantucek R."/>
            <person name="Stankova E."/>
            <person name="Vrbovska V."/>
            <person name="Kristofova L."/>
            <person name="Svec P."/>
            <person name="Busse H.-J."/>
        </authorList>
    </citation>
    <scope>NUCLEOTIDE SEQUENCE [LARGE SCALE GENOMIC DNA]</scope>
    <source>
        <strain evidence="2 3">CCM 8852</strain>
    </source>
</reference>
<dbReference type="EMBL" id="QYCN01000047">
    <property type="protein sequence ID" value="RIY05811.1"/>
    <property type="molecule type" value="Genomic_DNA"/>
</dbReference>
<feature type="region of interest" description="Disordered" evidence="1">
    <location>
        <begin position="1129"/>
        <end position="1158"/>
    </location>
</feature>
<reference evidence="2 3" key="1">
    <citation type="submission" date="2018-09" db="EMBL/GenBank/DDBJ databases">
        <authorList>
            <person name="Zeman M."/>
            <person name="Pardy F."/>
        </authorList>
    </citation>
    <scope>NUCLEOTIDE SEQUENCE [LARGE SCALE GENOMIC DNA]</scope>
    <source>
        <strain evidence="2 3">CCM 8852</strain>
    </source>
</reference>
<evidence type="ECO:0000313" key="2">
    <source>
        <dbReference type="EMBL" id="RIY05811.1"/>
    </source>
</evidence>
<evidence type="ECO:0000313" key="3">
    <source>
        <dbReference type="Proteomes" id="UP000284250"/>
    </source>
</evidence>
<protein>
    <submittedName>
        <fullName evidence="2">Uncharacterized protein</fullName>
    </submittedName>
</protein>
<feature type="region of interest" description="Disordered" evidence="1">
    <location>
        <begin position="310"/>
        <end position="329"/>
    </location>
</feature>
<proteinExistence type="predicted"/>
<name>A0A418QKZ8_9BACT</name>
<gene>
    <name evidence="2" type="ORF">D0T11_19770</name>
</gene>
<dbReference type="Proteomes" id="UP000284250">
    <property type="component" value="Unassembled WGS sequence"/>
</dbReference>